<organism evidence="2 3">
    <name type="scientific">Catenuloplanes atrovinosus</name>
    <dbReference type="NCBI Taxonomy" id="137266"/>
    <lineage>
        <taxon>Bacteria</taxon>
        <taxon>Bacillati</taxon>
        <taxon>Actinomycetota</taxon>
        <taxon>Actinomycetes</taxon>
        <taxon>Micromonosporales</taxon>
        <taxon>Micromonosporaceae</taxon>
        <taxon>Catenuloplanes</taxon>
    </lineage>
</organism>
<sequence>MRTIYRWRWVAMSVAVLATTALLGGLSMRADATTAEESAAPSRPDGTFQFRLRSDPVVAPEPGSTTPLRVRLTNPHGERVRIEALIGTVLEVSRPDCHATASDLTIGPHGGPPRLPLTLGPGESVDAGTIPVFVPPAVSAACRTATYRFLITGTALRLSTAESA</sequence>
<dbReference type="EMBL" id="JAVDYB010000001">
    <property type="protein sequence ID" value="MDR7280849.1"/>
    <property type="molecule type" value="Genomic_DNA"/>
</dbReference>
<evidence type="ECO:0008006" key="4">
    <source>
        <dbReference type="Google" id="ProtNLM"/>
    </source>
</evidence>
<keyword evidence="3" id="KW-1185">Reference proteome</keyword>
<feature type="region of interest" description="Disordered" evidence="1">
    <location>
        <begin position="34"/>
        <end position="64"/>
    </location>
</feature>
<dbReference type="AlphaFoldDB" id="A0AAE3YVV2"/>
<accession>A0AAE3YVV2</accession>
<evidence type="ECO:0000256" key="1">
    <source>
        <dbReference type="SAM" id="MobiDB-lite"/>
    </source>
</evidence>
<reference evidence="2" key="1">
    <citation type="submission" date="2023-07" db="EMBL/GenBank/DDBJ databases">
        <title>Sequencing the genomes of 1000 actinobacteria strains.</title>
        <authorList>
            <person name="Klenk H.-P."/>
        </authorList>
    </citation>
    <scope>NUCLEOTIDE SEQUENCE</scope>
    <source>
        <strain evidence="2">DSM 44707</strain>
    </source>
</reference>
<name>A0AAE3YVV2_9ACTN</name>
<dbReference type="Proteomes" id="UP001183643">
    <property type="component" value="Unassembled WGS sequence"/>
</dbReference>
<dbReference type="RefSeq" id="WP_310375630.1">
    <property type="nucleotide sequence ID" value="NZ_JAVDYB010000001.1"/>
</dbReference>
<proteinExistence type="predicted"/>
<comment type="caution">
    <text evidence="2">The sequence shown here is derived from an EMBL/GenBank/DDBJ whole genome shotgun (WGS) entry which is preliminary data.</text>
</comment>
<protein>
    <recommendedName>
        <fullName evidence="4">Copper chaperone PCu(A)C</fullName>
    </recommendedName>
</protein>
<evidence type="ECO:0000313" key="3">
    <source>
        <dbReference type="Proteomes" id="UP001183643"/>
    </source>
</evidence>
<evidence type="ECO:0000313" key="2">
    <source>
        <dbReference type="EMBL" id="MDR7280849.1"/>
    </source>
</evidence>
<gene>
    <name evidence="2" type="ORF">J2S41_007627</name>
</gene>